<name>A0A0S2THK4_9GAMM</name>
<dbReference type="PANTHER" id="PTHR24104">
    <property type="entry name" value="E3 UBIQUITIN-PROTEIN LIGASE NHLRC1-RELATED"/>
    <property type="match status" value="1"/>
</dbReference>
<organism evidence="3 4">
    <name type="scientific">Candidatus Tenderia electrophaga</name>
    <dbReference type="NCBI Taxonomy" id="1748243"/>
    <lineage>
        <taxon>Bacteria</taxon>
        <taxon>Pseudomonadati</taxon>
        <taxon>Pseudomonadota</taxon>
        <taxon>Gammaproteobacteria</taxon>
        <taxon>Candidatus Tenderiales</taxon>
        <taxon>Candidatus Tenderiaceae</taxon>
        <taxon>Candidatus Tenderia</taxon>
    </lineage>
</organism>
<dbReference type="KEGG" id="tee:Tel_16665"/>
<sequence>MLPLALAACSSAPPKESFEAPVYPAAPDEARFIFERSLRYNTNVEPVTTATKLRRYATGAVDDIKGLVKPYGVAVRNGRVYVTDTVQRAVVLFDITGQRYAQFGDEKPGQLFKPVGIDISAQGEVFVADVSARRIVVFDAEGHFRRFIGGQEWFKRPAGVALSPDGSKVYVIDTGGVDTQAHHLFIFDARSGEHLATIGTRGNADGQFNLPLQISSSSDGTVYVVDKGNFRIQAFDENGAHKFSFGSIGRYPGQFFSPKGVSTDAHGNVYVVDTAFGNAQIFTPQGELLMVIGQRGQTSAPGNYMLPAGIDVDEDGRVYIADQFFRKVDIYKPIGLDTDSPGQQSE</sequence>
<dbReference type="Pfam" id="PF01436">
    <property type="entry name" value="NHL"/>
    <property type="match status" value="1"/>
</dbReference>
<dbReference type="EMBL" id="CP013099">
    <property type="protein sequence ID" value="ALP54652.1"/>
    <property type="molecule type" value="Genomic_DNA"/>
</dbReference>
<dbReference type="InterPro" id="IPR050952">
    <property type="entry name" value="TRIM-NHL_E3_ligases"/>
</dbReference>
<accession>A0A0S2THK4</accession>
<protein>
    <recommendedName>
        <fullName evidence="5">6-bladed beta-propeller</fullName>
    </recommendedName>
</protein>
<evidence type="ECO:0000313" key="4">
    <source>
        <dbReference type="Proteomes" id="UP000055136"/>
    </source>
</evidence>
<proteinExistence type="predicted"/>
<feature type="repeat" description="NHL" evidence="2">
    <location>
        <begin position="195"/>
        <end position="238"/>
    </location>
</feature>
<feature type="repeat" description="NHL" evidence="2">
    <location>
        <begin position="242"/>
        <end position="285"/>
    </location>
</feature>
<feature type="repeat" description="NHL" evidence="2">
    <location>
        <begin position="108"/>
        <end position="141"/>
    </location>
</feature>
<dbReference type="SUPFAM" id="SSF101898">
    <property type="entry name" value="NHL repeat"/>
    <property type="match status" value="1"/>
</dbReference>
<dbReference type="STRING" id="1748243.Tel_16665"/>
<evidence type="ECO:0008006" key="5">
    <source>
        <dbReference type="Google" id="ProtNLM"/>
    </source>
</evidence>
<evidence type="ECO:0000256" key="2">
    <source>
        <dbReference type="PROSITE-ProRule" id="PRU00504"/>
    </source>
</evidence>
<dbReference type="InterPro" id="IPR011042">
    <property type="entry name" value="6-blade_b-propeller_TolB-like"/>
</dbReference>
<gene>
    <name evidence="3" type="ORF">Tel_16665</name>
</gene>
<dbReference type="PROSITE" id="PS51125">
    <property type="entry name" value="NHL"/>
    <property type="match status" value="3"/>
</dbReference>
<dbReference type="AlphaFoldDB" id="A0A0S2THK4"/>
<keyword evidence="4" id="KW-1185">Reference proteome</keyword>
<dbReference type="InterPro" id="IPR001258">
    <property type="entry name" value="NHL_repeat"/>
</dbReference>
<dbReference type="GO" id="GO:0008270">
    <property type="term" value="F:zinc ion binding"/>
    <property type="evidence" value="ECO:0007669"/>
    <property type="project" value="UniProtKB-KW"/>
</dbReference>
<evidence type="ECO:0000313" key="3">
    <source>
        <dbReference type="EMBL" id="ALP54652.1"/>
    </source>
</evidence>
<evidence type="ECO:0000256" key="1">
    <source>
        <dbReference type="ARBA" id="ARBA00022737"/>
    </source>
</evidence>
<dbReference type="Proteomes" id="UP000055136">
    <property type="component" value="Chromosome"/>
</dbReference>
<dbReference type="PANTHER" id="PTHR24104:SF25">
    <property type="entry name" value="PROTEIN LIN-41"/>
    <property type="match status" value="1"/>
</dbReference>
<reference evidence="3" key="1">
    <citation type="submission" date="2015-10" db="EMBL/GenBank/DDBJ databases">
        <title>Description of Candidatus Tenderia electrophaga gen. nov, sp. nov., an Uncultivated Electroautotroph from a Biocathode Enrichment.</title>
        <authorList>
            <person name="Eddie B.J."/>
            <person name="Malanoski A.P."/>
            <person name="Wang Z."/>
            <person name="Hall R.J."/>
            <person name="Oh S.D."/>
            <person name="Heiner C."/>
            <person name="Lin B."/>
            <person name="Strycharz-Glaven S.M."/>
        </authorList>
    </citation>
    <scope>NUCLEOTIDE SEQUENCE [LARGE SCALE GENOMIC DNA]</scope>
    <source>
        <strain evidence="3">NRL1</strain>
    </source>
</reference>
<dbReference type="Gene3D" id="2.120.10.30">
    <property type="entry name" value="TolB, C-terminal domain"/>
    <property type="match status" value="2"/>
</dbReference>
<keyword evidence="1" id="KW-0677">Repeat</keyword>